<proteinExistence type="predicted"/>
<comment type="caution">
    <text evidence="2">The sequence shown here is derived from an EMBL/GenBank/DDBJ whole genome shotgun (WGS) entry which is preliminary data.</text>
</comment>
<evidence type="ECO:0000313" key="3">
    <source>
        <dbReference type="Proteomes" id="UP000575469"/>
    </source>
</evidence>
<keyword evidence="1" id="KW-0812">Transmembrane</keyword>
<sequence>MEEQVQAGRSAPAAADDKSTVRSVLQMSSDWISPINATVAGSTVVLDLLAPVFGHAAGRLAAIAGGACVLVLLFSIVKLEQRRKRTQPIQRPGEFYGRSRKLWFVMVACVGGMGMAFGTISHADQPNPSALGSAFPQIAQIQQTLASLDSKVGVLSDQTKAIQDNTAAIRDAVAPQDARGKLSRLGYGIDDESKARAVESCDIEALTLYAALHETMPLALPVFGKRGGSTLEAPILSKNPHFAEALNVLSSQPQFDKQTVSTPYMLTFTQAQTNTIPSFDGLLAKARQHGVQTTGLMAPMVKASPLAVAVWFNNNDAVAALLKAGADADAPAVELMAPVNDHGNMTMKNIPVSTAREEARRLKLSLPALG</sequence>
<reference evidence="2 3" key="1">
    <citation type="submission" date="2020-04" db="EMBL/GenBank/DDBJ databases">
        <title>Ralstonia insidiosa genome sequencing and assembly.</title>
        <authorList>
            <person name="Martins R.C.R."/>
            <person name="Perdigao-Neto L.V."/>
            <person name="Levin A.S.S."/>
            <person name="Costa S.F."/>
        </authorList>
    </citation>
    <scope>NUCLEOTIDE SEQUENCE [LARGE SCALE GENOMIC DNA]</scope>
    <source>
        <strain evidence="2 3">5047</strain>
    </source>
</reference>
<dbReference type="AlphaFoldDB" id="A0A848NWJ7"/>
<feature type="transmembrane region" description="Helical" evidence="1">
    <location>
        <begin position="60"/>
        <end position="81"/>
    </location>
</feature>
<accession>A0A848NWJ7</accession>
<dbReference type="EMBL" id="JABBZM010000003">
    <property type="protein sequence ID" value="NMV37313.1"/>
    <property type="molecule type" value="Genomic_DNA"/>
</dbReference>
<keyword evidence="1" id="KW-1133">Transmembrane helix</keyword>
<dbReference type="RefSeq" id="WP_104657529.1">
    <property type="nucleotide sequence ID" value="NZ_JABBZM010000003.1"/>
</dbReference>
<dbReference type="Proteomes" id="UP000575469">
    <property type="component" value="Unassembled WGS sequence"/>
</dbReference>
<organism evidence="2 3">
    <name type="scientific">Ralstonia insidiosa</name>
    <dbReference type="NCBI Taxonomy" id="190721"/>
    <lineage>
        <taxon>Bacteria</taxon>
        <taxon>Pseudomonadati</taxon>
        <taxon>Pseudomonadota</taxon>
        <taxon>Betaproteobacteria</taxon>
        <taxon>Burkholderiales</taxon>
        <taxon>Burkholderiaceae</taxon>
        <taxon>Ralstonia</taxon>
    </lineage>
</organism>
<name>A0A848NWJ7_9RALS</name>
<gene>
    <name evidence="2" type="ORF">HGR00_05285</name>
</gene>
<protein>
    <recommendedName>
        <fullName evidence="4">Ankyrin repeat domain-containing protein</fullName>
    </recommendedName>
</protein>
<evidence type="ECO:0008006" key="4">
    <source>
        <dbReference type="Google" id="ProtNLM"/>
    </source>
</evidence>
<keyword evidence="1" id="KW-0472">Membrane</keyword>
<evidence type="ECO:0000256" key="1">
    <source>
        <dbReference type="SAM" id="Phobius"/>
    </source>
</evidence>
<evidence type="ECO:0000313" key="2">
    <source>
        <dbReference type="EMBL" id="NMV37313.1"/>
    </source>
</evidence>
<feature type="transmembrane region" description="Helical" evidence="1">
    <location>
        <begin position="102"/>
        <end position="120"/>
    </location>
</feature>